<reference evidence="2 3" key="1">
    <citation type="journal article" date="2018" name="Sci. Rep.">
        <title>Genomic signatures of local adaptation to the degree of environmental predictability in rotifers.</title>
        <authorList>
            <person name="Franch-Gras L."/>
            <person name="Hahn C."/>
            <person name="Garcia-Roger E.M."/>
            <person name="Carmona M.J."/>
            <person name="Serra M."/>
            <person name="Gomez A."/>
        </authorList>
    </citation>
    <scope>NUCLEOTIDE SEQUENCE [LARGE SCALE GENOMIC DNA]</scope>
    <source>
        <strain evidence="2">HYR1</strain>
    </source>
</reference>
<evidence type="ECO:0000313" key="2">
    <source>
        <dbReference type="EMBL" id="RNA34261.1"/>
    </source>
</evidence>
<dbReference type="Gene3D" id="3.40.50.1820">
    <property type="entry name" value="alpha/beta hydrolase"/>
    <property type="match status" value="1"/>
</dbReference>
<dbReference type="SUPFAM" id="SSF53474">
    <property type="entry name" value="alpha/beta-Hydrolases"/>
    <property type="match status" value="1"/>
</dbReference>
<evidence type="ECO:0000313" key="3">
    <source>
        <dbReference type="Proteomes" id="UP000276133"/>
    </source>
</evidence>
<dbReference type="AlphaFoldDB" id="A0A3M7SEQ7"/>
<dbReference type="Proteomes" id="UP000276133">
    <property type="component" value="Unassembled WGS sequence"/>
</dbReference>
<proteinExistence type="predicted"/>
<organism evidence="2 3">
    <name type="scientific">Brachionus plicatilis</name>
    <name type="common">Marine rotifer</name>
    <name type="synonym">Brachionus muelleri</name>
    <dbReference type="NCBI Taxonomy" id="10195"/>
    <lineage>
        <taxon>Eukaryota</taxon>
        <taxon>Metazoa</taxon>
        <taxon>Spiralia</taxon>
        <taxon>Gnathifera</taxon>
        <taxon>Rotifera</taxon>
        <taxon>Eurotatoria</taxon>
        <taxon>Monogononta</taxon>
        <taxon>Pseudotrocha</taxon>
        <taxon>Ploima</taxon>
        <taxon>Brachionidae</taxon>
        <taxon>Brachionus</taxon>
    </lineage>
</organism>
<protein>
    <submittedName>
        <fullName evidence="2">Alpha beta hydrolase fold</fullName>
    </submittedName>
</protein>
<dbReference type="OrthoDB" id="10249433at2759"/>
<gene>
    <name evidence="2" type="ORF">BpHYR1_022119</name>
</gene>
<name>A0A3M7SEQ7_BRAPC</name>
<dbReference type="InterPro" id="IPR029058">
    <property type="entry name" value="AB_hydrolase_fold"/>
</dbReference>
<dbReference type="GO" id="GO:0052689">
    <property type="term" value="F:carboxylic ester hydrolase activity"/>
    <property type="evidence" value="ECO:0007669"/>
    <property type="project" value="TreeGrafter"/>
</dbReference>
<dbReference type="PANTHER" id="PTHR43265:SF1">
    <property type="entry name" value="ESTERASE ESTD"/>
    <property type="match status" value="1"/>
</dbReference>
<dbReference type="InterPro" id="IPR053145">
    <property type="entry name" value="AB_hydrolase_Est10"/>
</dbReference>
<comment type="caution">
    <text evidence="2">The sequence shown here is derived from an EMBL/GenBank/DDBJ whole genome shotgun (WGS) entry which is preliminary data.</text>
</comment>
<feature type="domain" description="Serine aminopeptidase S33" evidence="1">
    <location>
        <begin position="146"/>
        <end position="319"/>
    </location>
</feature>
<dbReference type="Pfam" id="PF12146">
    <property type="entry name" value="Hydrolase_4"/>
    <property type="match status" value="1"/>
</dbReference>
<accession>A0A3M7SEQ7</accession>
<sequence length="495" mass="55789">MIENSLVGVWNGTIFLPTMPIILLAHFFLNGDEMAGYLDVPTQQATKIRIDIFQNKNEKIIFNATSIDFSFYGSGENSSKLQGTINSFSTLFPIQFEKIKNVSEYAVKRPQTPKGPYNYFSEEVVVKNKKANVALSGTFTYPKNQKPIAAVVLCHGSGGQDRDETVLDHKPFKVIADYLTKNNIAVLRYDERGIRNSSGNFFKADDVDFAEDAIVGIEFLKNRKETSESRLGLVGHSKGGLTSIIASNRSSLIEFIALLGSPGVSGEEILYEQTKLILLTQNISKSTYEINLQSAYNSYSIVKNEPNDSIARLKVEEYFNTRLINATGQNKTDLENAKASILVKFNEIVSPWFRSFLVLDPATILVHTKIPVLGIWGSNDIQVPPHQNLGPMDTALKAAKNRNFKLITFDRLNHLFQNIKTGSLEEYGLIEETFSVQVLEVLKDWIVKESVILMESGIPEYVSDDEVEMEYEADCQTQRRAKQSRKWIMEEKYLN</sequence>
<dbReference type="InterPro" id="IPR022742">
    <property type="entry name" value="Hydrolase_4"/>
</dbReference>
<keyword evidence="3" id="KW-1185">Reference proteome</keyword>
<keyword evidence="2" id="KW-0378">Hydrolase</keyword>
<evidence type="ECO:0000259" key="1">
    <source>
        <dbReference type="Pfam" id="PF12146"/>
    </source>
</evidence>
<dbReference type="EMBL" id="REGN01001505">
    <property type="protein sequence ID" value="RNA34261.1"/>
    <property type="molecule type" value="Genomic_DNA"/>
</dbReference>
<dbReference type="PANTHER" id="PTHR43265">
    <property type="entry name" value="ESTERASE ESTD"/>
    <property type="match status" value="1"/>
</dbReference>